<gene>
    <name evidence="1" type="ORF">LCGC14_1690100</name>
</gene>
<reference evidence="1" key="1">
    <citation type="journal article" date="2015" name="Nature">
        <title>Complex archaea that bridge the gap between prokaryotes and eukaryotes.</title>
        <authorList>
            <person name="Spang A."/>
            <person name="Saw J.H."/>
            <person name="Jorgensen S.L."/>
            <person name="Zaremba-Niedzwiedzka K."/>
            <person name="Martijn J."/>
            <person name="Lind A.E."/>
            <person name="van Eijk R."/>
            <person name="Schleper C."/>
            <person name="Guy L."/>
            <person name="Ettema T.J."/>
        </authorList>
    </citation>
    <scope>NUCLEOTIDE SEQUENCE</scope>
</reference>
<sequence length="185" mass="20685">DTGSSLHADVFHWPGPTAEAFSYTTLAEALAAAPRENAEGLVVYVRATNDRVKIKQADYVRLHRIIMQLNERSVWEHLRDGGTVEGLLDDLPDEFHVWVREVATNLVARVRAGVAEIEHAYSTILAVLPSDHTRKDFALKAKETGHAFGLFARLDGRDYRPQLWKRVRPAGARGPRGVEHTEDVA</sequence>
<dbReference type="AlphaFoldDB" id="A0A0F9K1P8"/>
<proteinExistence type="predicted"/>
<name>A0A0F9K1P8_9ZZZZ</name>
<accession>A0A0F9K1P8</accession>
<comment type="caution">
    <text evidence="1">The sequence shown here is derived from an EMBL/GenBank/DDBJ whole genome shotgun (WGS) entry which is preliminary data.</text>
</comment>
<dbReference type="EMBL" id="LAZR01014771">
    <property type="protein sequence ID" value="KKM16023.1"/>
    <property type="molecule type" value="Genomic_DNA"/>
</dbReference>
<evidence type="ECO:0000313" key="1">
    <source>
        <dbReference type="EMBL" id="KKM16023.1"/>
    </source>
</evidence>
<organism evidence="1">
    <name type="scientific">marine sediment metagenome</name>
    <dbReference type="NCBI Taxonomy" id="412755"/>
    <lineage>
        <taxon>unclassified sequences</taxon>
        <taxon>metagenomes</taxon>
        <taxon>ecological metagenomes</taxon>
    </lineage>
</organism>
<protein>
    <submittedName>
        <fullName evidence="1">Uncharacterized protein</fullName>
    </submittedName>
</protein>
<feature type="non-terminal residue" evidence="1">
    <location>
        <position position="1"/>
    </location>
</feature>